<dbReference type="EMBL" id="VCIW01000019">
    <property type="protein sequence ID" value="TLS49698.1"/>
    <property type="molecule type" value="Genomic_DNA"/>
</dbReference>
<evidence type="ECO:0000256" key="2">
    <source>
        <dbReference type="PIRSR" id="PIRSR006232-1"/>
    </source>
</evidence>
<comment type="similarity">
    <text evidence="1 3">Belongs to the pirin family.</text>
</comment>
<dbReference type="InterPro" id="IPR003829">
    <property type="entry name" value="Pirin_N_dom"/>
</dbReference>
<dbReference type="PIRSF" id="PIRSF006232">
    <property type="entry name" value="Pirin"/>
    <property type="match status" value="1"/>
</dbReference>
<dbReference type="SUPFAM" id="SSF51182">
    <property type="entry name" value="RmlC-like cupins"/>
    <property type="match status" value="1"/>
</dbReference>
<dbReference type="CDD" id="cd02910">
    <property type="entry name" value="cupin_Yhhw_N"/>
    <property type="match status" value="1"/>
</dbReference>
<keyword evidence="7" id="KW-1185">Reference proteome</keyword>
<evidence type="ECO:0000313" key="6">
    <source>
        <dbReference type="EMBL" id="TLS49698.1"/>
    </source>
</evidence>
<comment type="cofactor">
    <cofactor evidence="2">
        <name>Fe cation</name>
        <dbReference type="ChEBI" id="CHEBI:24875"/>
    </cofactor>
    <text evidence="2">Binds 1 Fe cation per subunit.</text>
</comment>
<evidence type="ECO:0000256" key="1">
    <source>
        <dbReference type="ARBA" id="ARBA00008416"/>
    </source>
</evidence>
<evidence type="ECO:0000256" key="3">
    <source>
        <dbReference type="RuleBase" id="RU003457"/>
    </source>
</evidence>
<dbReference type="Pfam" id="PF02678">
    <property type="entry name" value="Pirin"/>
    <property type="match status" value="1"/>
</dbReference>
<sequence>MIRVYPKHTRISHDHGWLQSNFSFSFGEDFDENNSKFGPMRVCNDDVIAPRRGFGAHPHADMEIVSIVLSGKLRHEDSMGNVAVTGFGEVQRMSAGTGVVHTEANPSDDEPVNLLQLWFEPEETGLTPSYETSSFDPEALIGDLVPIVTPDGGPNAAKIHQHMAIFLSRLPAGETVEFLQGMDRRVFLFVIEGSLYVSNAGDPTETATLRARDTARITETPDLKFTAAGGEEAFFLLIDLP</sequence>
<name>A0A5R9G8C6_9BACL</name>
<dbReference type="InterPro" id="IPR041602">
    <property type="entry name" value="Quercetinase_C"/>
</dbReference>
<feature type="domain" description="Pirin N-terminal" evidence="4">
    <location>
        <begin position="12"/>
        <end position="118"/>
    </location>
</feature>
<feature type="binding site" evidence="2">
    <location>
        <position position="59"/>
    </location>
    <ligand>
        <name>Fe cation</name>
        <dbReference type="ChEBI" id="CHEBI:24875"/>
    </ligand>
</feature>
<gene>
    <name evidence="6" type="ORF">FE782_23790</name>
</gene>
<dbReference type="AlphaFoldDB" id="A0A5R9G8C6"/>
<dbReference type="InterPro" id="IPR011051">
    <property type="entry name" value="RmlC_Cupin_sf"/>
</dbReference>
<feature type="binding site" evidence="2">
    <location>
        <position position="57"/>
    </location>
    <ligand>
        <name>Fe cation</name>
        <dbReference type="ChEBI" id="CHEBI:24875"/>
    </ligand>
</feature>
<organism evidence="6 7">
    <name type="scientific">Paenibacillus antri</name>
    <dbReference type="NCBI Taxonomy" id="2582848"/>
    <lineage>
        <taxon>Bacteria</taxon>
        <taxon>Bacillati</taxon>
        <taxon>Bacillota</taxon>
        <taxon>Bacilli</taxon>
        <taxon>Bacillales</taxon>
        <taxon>Paenibacillaceae</taxon>
        <taxon>Paenibacillus</taxon>
    </lineage>
</organism>
<dbReference type="GO" id="GO:0046872">
    <property type="term" value="F:metal ion binding"/>
    <property type="evidence" value="ECO:0007669"/>
    <property type="project" value="UniProtKB-KW"/>
</dbReference>
<dbReference type="InterPro" id="IPR014710">
    <property type="entry name" value="RmlC-like_jellyroll"/>
</dbReference>
<accession>A0A5R9G8C6</accession>
<dbReference type="Pfam" id="PF17954">
    <property type="entry name" value="Pirin_C_2"/>
    <property type="match status" value="1"/>
</dbReference>
<evidence type="ECO:0000259" key="4">
    <source>
        <dbReference type="Pfam" id="PF02678"/>
    </source>
</evidence>
<dbReference type="OrthoDB" id="321327at2"/>
<keyword evidence="2" id="KW-0408">Iron</keyword>
<dbReference type="RefSeq" id="WP_138196851.1">
    <property type="nucleotide sequence ID" value="NZ_VCIW01000019.1"/>
</dbReference>
<keyword evidence="2" id="KW-0479">Metal-binding</keyword>
<dbReference type="PANTHER" id="PTHR43212:SF3">
    <property type="entry name" value="QUERCETIN 2,3-DIOXYGENASE"/>
    <property type="match status" value="1"/>
</dbReference>
<feature type="binding site" evidence="2">
    <location>
        <position position="101"/>
    </location>
    <ligand>
        <name>Fe cation</name>
        <dbReference type="ChEBI" id="CHEBI:24875"/>
    </ligand>
</feature>
<comment type="caution">
    <text evidence="6">The sequence shown here is derived from an EMBL/GenBank/DDBJ whole genome shotgun (WGS) entry which is preliminary data.</text>
</comment>
<evidence type="ECO:0000313" key="7">
    <source>
        <dbReference type="Proteomes" id="UP000309676"/>
    </source>
</evidence>
<feature type="binding site" evidence="2">
    <location>
        <position position="103"/>
    </location>
    <ligand>
        <name>Fe cation</name>
        <dbReference type="ChEBI" id="CHEBI:24875"/>
    </ligand>
</feature>
<evidence type="ECO:0000259" key="5">
    <source>
        <dbReference type="Pfam" id="PF17954"/>
    </source>
</evidence>
<reference evidence="6 7" key="1">
    <citation type="submission" date="2019-05" db="EMBL/GenBank/DDBJ databases">
        <authorList>
            <person name="Narsing Rao M.P."/>
            <person name="Li W.J."/>
        </authorList>
    </citation>
    <scope>NUCLEOTIDE SEQUENCE [LARGE SCALE GENOMIC DNA]</scope>
    <source>
        <strain evidence="6 7">SYSU_K30003</strain>
    </source>
</reference>
<dbReference type="Proteomes" id="UP000309676">
    <property type="component" value="Unassembled WGS sequence"/>
</dbReference>
<proteinExistence type="inferred from homology"/>
<dbReference type="PANTHER" id="PTHR43212">
    <property type="entry name" value="QUERCETIN 2,3-DIOXYGENASE"/>
    <property type="match status" value="1"/>
</dbReference>
<dbReference type="Gene3D" id="2.60.120.10">
    <property type="entry name" value="Jelly Rolls"/>
    <property type="match status" value="2"/>
</dbReference>
<feature type="domain" description="Quercetin 2,3-dioxygenase C-terminal cupin" evidence="5">
    <location>
        <begin position="147"/>
        <end position="240"/>
    </location>
</feature>
<dbReference type="InterPro" id="IPR012093">
    <property type="entry name" value="Pirin"/>
</dbReference>
<protein>
    <submittedName>
        <fullName evidence="6">Pirin family protein</fullName>
    </submittedName>
</protein>